<dbReference type="AlphaFoldDB" id="U4L761"/>
<keyword evidence="3" id="KW-1185">Reference proteome</keyword>
<evidence type="ECO:0000256" key="1">
    <source>
        <dbReference type="SAM" id="MobiDB-lite"/>
    </source>
</evidence>
<feature type="region of interest" description="Disordered" evidence="1">
    <location>
        <begin position="1"/>
        <end position="42"/>
    </location>
</feature>
<reference evidence="2 3" key="1">
    <citation type="journal article" date="2013" name="PLoS Genet.">
        <title>The genome and development-dependent transcriptomes of Pyronema confluens: a window into fungal evolution.</title>
        <authorList>
            <person name="Traeger S."/>
            <person name="Altegoer F."/>
            <person name="Freitag M."/>
            <person name="Gabaldon T."/>
            <person name="Kempken F."/>
            <person name="Kumar A."/>
            <person name="Marcet-Houben M."/>
            <person name="Poggeler S."/>
            <person name="Stajich J.E."/>
            <person name="Nowrousian M."/>
        </authorList>
    </citation>
    <scope>NUCLEOTIDE SEQUENCE [LARGE SCALE GENOMIC DNA]</scope>
    <source>
        <strain evidence="3">CBS 100304</strain>
        <tissue evidence="2">Vegetative mycelium</tissue>
    </source>
</reference>
<dbReference type="Proteomes" id="UP000018144">
    <property type="component" value="Unassembled WGS sequence"/>
</dbReference>
<evidence type="ECO:0000313" key="3">
    <source>
        <dbReference type="Proteomes" id="UP000018144"/>
    </source>
</evidence>
<dbReference type="EMBL" id="HF935695">
    <property type="protein sequence ID" value="CCX12315.1"/>
    <property type="molecule type" value="Genomic_DNA"/>
</dbReference>
<feature type="compositionally biased region" description="Basic and acidic residues" evidence="1">
    <location>
        <begin position="26"/>
        <end position="42"/>
    </location>
</feature>
<protein>
    <submittedName>
        <fullName evidence="2">Uncharacterized protein</fullName>
    </submittedName>
</protein>
<gene>
    <name evidence="2" type="ORF">PCON_11909</name>
</gene>
<organism evidence="2 3">
    <name type="scientific">Pyronema omphalodes (strain CBS 100304)</name>
    <name type="common">Pyronema confluens</name>
    <dbReference type="NCBI Taxonomy" id="1076935"/>
    <lineage>
        <taxon>Eukaryota</taxon>
        <taxon>Fungi</taxon>
        <taxon>Dikarya</taxon>
        <taxon>Ascomycota</taxon>
        <taxon>Pezizomycotina</taxon>
        <taxon>Pezizomycetes</taxon>
        <taxon>Pezizales</taxon>
        <taxon>Pyronemataceae</taxon>
        <taxon>Pyronema</taxon>
    </lineage>
</organism>
<accession>U4L761</accession>
<proteinExistence type="predicted"/>
<name>U4L761_PYROM</name>
<evidence type="ECO:0000313" key="2">
    <source>
        <dbReference type="EMBL" id="CCX12315.1"/>
    </source>
</evidence>
<sequence>MSKLYALARETSGREKGGVERSGAAEAHRGIKEEHKEEGEKRGRLLDVERYRCLLVLLEIMMSSSHWLRKALPIPLLKTAMSSSIPNIATGLSVSTIKHPLECI</sequence>